<dbReference type="SUPFAM" id="SSF56300">
    <property type="entry name" value="Metallo-dependent phosphatases"/>
    <property type="match status" value="1"/>
</dbReference>
<dbReference type="CDD" id="cd07379">
    <property type="entry name" value="MPP_239FB"/>
    <property type="match status" value="1"/>
</dbReference>
<dbReference type="Proteomes" id="UP001165069">
    <property type="component" value="Unassembled WGS sequence"/>
</dbReference>
<dbReference type="RefSeq" id="WP_285577709.1">
    <property type="nucleotide sequence ID" value="NZ_BSDE01000009.1"/>
</dbReference>
<sequence length="313" mass="35143">MRLICISDTHNAHKGMQIPDGDVLIHAGDATGQGLSQEVDRFLTWFGSQPHQHKILIAGNHDWLFQKHPEMAAQLLAAHPGITYLQDSAIEIDGVKFWGSPWQPWFLDWAFNLPRLGVGLREVWSKIPLDTDVLITHGPPHGVLDQVRGGTHLGCEELKARLATVRPRIHIFGHIHDSYGVAQSSATTYINGCSCDEDYRPTQRPIVLDIYPASIKIHGIEPNLRLERLERIQAFLNRSKDDPREEAVYQIMSALNAGMRDMAEIRGTSADDLLQDYLSRGLQSDLAKQIRSESKPSKRAIPFTKLGDVRAEE</sequence>
<dbReference type="InterPro" id="IPR004843">
    <property type="entry name" value="Calcineurin-like_PHP"/>
</dbReference>
<dbReference type="Pfam" id="PF00149">
    <property type="entry name" value="Metallophos"/>
    <property type="match status" value="1"/>
</dbReference>
<reference evidence="3 4" key="1">
    <citation type="journal article" date="2023" name="Antonie Van Leeuwenhoek">
        <title>Mesoterricola silvestris gen. nov., sp. nov., Mesoterricola sediminis sp. nov., Geothrix oryzae sp. nov., Geothrix edaphica sp. nov., Geothrix rubra sp. nov., and Geothrix limicola sp. nov., six novel members of Acidobacteriota isolated from soils.</title>
        <authorList>
            <person name="Itoh H."/>
            <person name="Sugisawa Y."/>
            <person name="Mise K."/>
            <person name="Xu Z."/>
            <person name="Kuniyasu M."/>
            <person name="Ushijima N."/>
            <person name="Kawano K."/>
            <person name="Kobayashi E."/>
            <person name="Shiratori Y."/>
            <person name="Masuda Y."/>
            <person name="Senoo K."/>
        </authorList>
    </citation>
    <scope>NUCLEOTIDE SEQUENCE [LARGE SCALE GENOMIC DNA]</scope>
    <source>
        <strain evidence="3 4">Red804</strain>
    </source>
</reference>
<dbReference type="InterPro" id="IPR051693">
    <property type="entry name" value="UPF0046_metallophosphoest"/>
</dbReference>
<feature type="region of interest" description="Disordered" evidence="1">
    <location>
        <begin position="288"/>
        <end position="313"/>
    </location>
</feature>
<proteinExistence type="predicted"/>
<feature type="domain" description="Calcineurin-like phosphoesterase" evidence="2">
    <location>
        <begin position="1"/>
        <end position="177"/>
    </location>
</feature>
<dbReference type="PANTHER" id="PTHR12905">
    <property type="entry name" value="METALLOPHOSPHOESTERASE"/>
    <property type="match status" value="1"/>
</dbReference>
<keyword evidence="4" id="KW-1185">Reference proteome</keyword>
<accession>A0ABQ5QJW9</accession>
<organism evidence="3 4">
    <name type="scientific">Geothrix limicola</name>
    <dbReference type="NCBI Taxonomy" id="2927978"/>
    <lineage>
        <taxon>Bacteria</taxon>
        <taxon>Pseudomonadati</taxon>
        <taxon>Acidobacteriota</taxon>
        <taxon>Holophagae</taxon>
        <taxon>Holophagales</taxon>
        <taxon>Holophagaceae</taxon>
        <taxon>Geothrix</taxon>
    </lineage>
</organism>
<gene>
    <name evidence="3" type="ORF">GETHLI_33990</name>
</gene>
<name>A0ABQ5QJW9_9BACT</name>
<dbReference type="InterPro" id="IPR029052">
    <property type="entry name" value="Metallo-depent_PP-like"/>
</dbReference>
<evidence type="ECO:0000313" key="4">
    <source>
        <dbReference type="Proteomes" id="UP001165069"/>
    </source>
</evidence>
<evidence type="ECO:0000259" key="2">
    <source>
        <dbReference type="Pfam" id="PF00149"/>
    </source>
</evidence>
<evidence type="ECO:0000256" key="1">
    <source>
        <dbReference type="SAM" id="MobiDB-lite"/>
    </source>
</evidence>
<comment type="caution">
    <text evidence="3">The sequence shown here is derived from an EMBL/GenBank/DDBJ whole genome shotgun (WGS) entry which is preliminary data.</text>
</comment>
<protein>
    <recommendedName>
        <fullName evidence="2">Calcineurin-like phosphoesterase domain-containing protein</fullName>
    </recommendedName>
</protein>
<dbReference type="PANTHER" id="PTHR12905:SF0">
    <property type="entry name" value="CALCINEURIN-LIKE PHOSPHOESTERASE DOMAIN-CONTAINING PROTEIN"/>
    <property type="match status" value="1"/>
</dbReference>
<evidence type="ECO:0000313" key="3">
    <source>
        <dbReference type="EMBL" id="GLH74897.1"/>
    </source>
</evidence>
<dbReference type="EMBL" id="BSDE01000009">
    <property type="protein sequence ID" value="GLH74897.1"/>
    <property type="molecule type" value="Genomic_DNA"/>
</dbReference>
<dbReference type="Gene3D" id="3.60.21.10">
    <property type="match status" value="1"/>
</dbReference>